<name>A0A9W5V9W8_BACCE</name>
<dbReference type="AlphaFoldDB" id="A0A9W5V9W8"/>
<evidence type="ECO:0000313" key="3">
    <source>
        <dbReference type="Proteomes" id="UP000014023"/>
    </source>
</evidence>
<organism evidence="2 3">
    <name type="scientific">Bacillus cereus VD196</name>
    <dbReference type="NCBI Taxonomy" id="1053243"/>
    <lineage>
        <taxon>Bacteria</taxon>
        <taxon>Bacillati</taxon>
        <taxon>Bacillota</taxon>
        <taxon>Bacilli</taxon>
        <taxon>Bacillales</taxon>
        <taxon>Bacillaceae</taxon>
        <taxon>Bacillus</taxon>
        <taxon>Bacillus cereus group</taxon>
    </lineage>
</organism>
<gene>
    <name evidence="2" type="ORF">IKE_01602</name>
</gene>
<feature type="transmembrane region" description="Helical" evidence="1">
    <location>
        <begin position="97"/>
        <end position="115"/>
    </location>
</feature>
<keyword evidence="1" id="KW-0812">Transmembrane</keyword>
<proteinExistence type="predicted"/>
<keyword evidence="1" id="KW-0472">Membrane</keyword>
<sequence length="117" mass="13591">MNNLRAIVQRHVEEQTLRQFLNEDYPNTSEEEKQRILEFAREMIENNVQRILDIFLTEVTQNSPERRKVKNEKILIASITLIATTGIAHAVNLENLGYIIVCALILLCVQVYPILKE</sequence>
<reference evidence="2 3" key="1">
    <citation type="submission" date="2012-12" db="EMBL/GenBank/DDBJ databases">
        <title>The Genome Sequence of Bacillus cereus VD196.</title>
        <authorList>
            <consortium name="The Broad Institute Genome Sequencing Platform"/>
            <consortium name="The Broad Institute Genome Sequencing Center for Infectious Disease"/>
            <person name="Feldgarden M."/>
            <person name="Van der Auwera G.A."/>
            <person name="Mahillon J."/>
            <person name="Duprez V."/>
            <person name="Timmery S."/>
            <person name="Mattelet C."/>
            <person name="Dierick K."/>
            <person name="Sun M."/>
            <person name="Yu Z."/>
            <person name="Zhu L."/>
            <person name="Hu X."/>
            <person name="Shank E.B."/>
            <person name="Swiecicka I."/>
            <person name="Hansen B.M."/>
            <person name="Andrup L."/>
            <person name="Walker B."/>
            <person name="Young S.K."/>
            <person name="Zeng Q."/>
            <person name="Gargeya S."/>
            <person name="Fitzgerald M."/>
            <person name="Haas B."/>
            <person name="Abouelleil A."/>
            <person name="Alvarado L."/>
            <person name="Arachchi H.M."/>
            <person name="Berlin A.M."/>
            <person name="Chapman S.B."/>
            <person name="Dewar J."/>
            <person name="Goldberg J."/>
            <person name="Griggs A."/>
            <person name="Gujja S."/>
            <person name="Hansen M."/>
            <person name="Howarth C."/>
            <person name="Imamovic A."/>
            <person name="Larimer J."/>
            <person name="McCowan C."/>
            <person name="Murphy C."/>
            <person name="Neiman D."/>
            <person name="Pearson M."/>
            <person name="Priest M."/>
            <person name="Roberts A."/>
            <person name="Saif S."/>
            <person name="Shea T."/>
            <person name="Sisk P."/>
            <person name="Sykes S."/>
            <person name="Wortman J."/>
            <person name="Nusbaum C."/>
            <person name="Birren B."/>
        </authorList>
    </citation>
    <scope>NUCLEOTIDE SEQUENCE [LARGE SCALE GENOMIC DNA]</scope>
    <source>
        <strain evidence="2 3">VD196</strain>
    </source>
</reference>
<accession>A0A9W5V9W8</accession>
<evidence type="ECO:0000256" key="1">
    <source>
        <dbReference type="SAM" id="Phobius"/>
    </source>
</evidence>
<keyword evidence="1" id="KW-1133">Transmembrane helix</keyword>
<comment type="caution">
    <text evidence="2">The sequence shown here is derived from an EMBL/GenBank/DDBJ whole genome shotgun (WGS) entry which is preliminary data.</text>
</comment>
<evidence type="ECO:0000313" key="2">
    <source>
        <dbReference type="EMBL" id="EOO68128.1"/>
    </source>
</evidence>
<feature type="transmembrane region" description="Helical" evidence="1">
    <location>
        <begin position="74"/>
        <end position="91"/>
    </location>
</feature>
<protein>
    <submittedName>
        <fullName evidence="2">Uncharacterized protein</fullName>
    </submittedName>
</protein>
<dbReference type="EMBL" id="AHFL01000007">
    <property type="protein sequence ID" value="EOO68128.1"/>
    <property type="molecule type" value="Genomic_DNA"/>
</dbReference>
<dbReference type="RefSeq" id="WP_016124660.1">
    <property type="nucleotide sequence ID" value="NZ_KB976254.1"/>
</dbReference>
<dbReference type="Proteomes" id="UP000014023">
    <property type="component" value="Unassembled WGS sequence"/>
</dbReference>